<sequence>MESWRGINLLLVIFILSSFLQNESIAGPTEVPSLKCYMCYSTTSWKDCEKDTKVVSCPKDDDVCVKMKINKGNINGTLSLQYTKHCATASYCSDTECKLYGWACKVDCCHHYLCNTGPVIWAHLMLVVATPCLQAIIH</sequence>
<evidence type="ECO:0000259" key="2">
    <source>
        <dbReference type="SMART" id="SM00134"/>
    </source>
</evidence>
<evidence type="ECO:0000256" key="1">
    <source>
        <dbReference type="SAM" id="SignalP"/>
    </source>
</evidence>
<dbReference type="Proteomes" id="UP000225706">
    <property type="component" value="Unassembled WGS sequence"/>
</dbReference>
<dbReference type="InterPro" id="IPR016054">
    <property type="entry name" value="LY6_UPA_recep-like"/>
</dbReference>
<protein>
    <recommendedName>
        <fullName evidence="2">UPAR/Ly6 domain-containing protein</fullName>
    </recommendedName>
</protein>
<feature type="domain" description="UPAR/Ly6" evidence="2">
    <location>
        <begin position="34"/>
        <end position="124"/>
    </location>
</feature>
<dbReference type="EMBL" id="LSMT01000326">
    <property type="protein sequence ID" value="PFX20197.1"/>
    <property type="molecule type" value="Genomic_DNA"/>
</dbReference>
<organism evidence="3 4">
    <name type="scientific">Stylophora pistillata</name>
    <name type="common">Smooth cauliflower coral</name>
    <dbReference type="NCBI Taxonomy" id="50429"/>
    <lineage>
        <taxon>Eukaryota</taxon>
        <taxon>Metazoa</taxon>
        <taxon>Cnidaria</taxon>
        <taxon>Anthozoa</taxon>
        <taxon>Hexacorallia</taxon>
        <taxon>Scleractinia</taxon>
        <taxon>Astrocoeniina</taxon>
        <taxon>Pocilloporidae</taxon>
        <taxon>Stylophora</taxon>
    </lineage>
</organism>
<dbReference type="Gene3D" id="2.10.60.10">
    <property type="entry name" value="CD59"/>
    <property type="match status" value="1"/>
</dbReference>
<accession>A0A2B4RV30</accession>
<feature type="signal peptide" evidence="1">
    <location>
        <begin position="1"/>
        <end position="26"/>
    </location>
</feature>
<comment type="caution">
    <text evidence="3">The sequence shown here is derived from an EMBL/GenBank/DDBJ whole genome shotgun (WGS) entry which is preliminary data.</text>
</comment>
<reference evidence="4" key="1">
    <citation type="journal article" date="2017" name="bioRxiv">
        <title>Comparative analysis of the genomes of Stylophora pistillata and Acropora digitifera provides evidence for extensive differences between species of corals.</title>
        <authorList>
            <person name="Voolstra C.R."/>
            <person name="Li Y."/>
            <person name="Liew Y.J."/>
            <person name="Baumgarten S."/>
            <person name="Zoccola D."/>
            <person name="Flot J.-F."/>
            <person name="Tambutte S."/>
            <person name="Allemand D."/>
            <person name="Aranda M."/>
        </authorList>
    </citation>
    <scope>NUCLEOTIDE SEQUENCE [LARGE SCALE GENOMIC DNA]</scope>
</reference>
<dbReference type="CDD" id="cd00117">
    <property type="entry name" value="TFP"/>
    <property type="match status" value="1"/>
</dbReference>
<dbReference type="InterPro" id="IPR045860">
    <property type="entry name" value="Snake_toxin-like_sf"/>
</dbReference>
<feature type="chain" id="PRO_5012112008" description="UPAR/Ly6 domain-containing protein" evidence="1">
    <location>
        <begin position="27"/>
        <end position="138"/>
    </location>
</feature>
<name>A0A2B4RV30_STYPI</name>
<dbReference type="Pfam" id="PF00021">
    <property type="entry name" value="UPAR_LY6"/>
    <property type="match status" value="1"/>
</dbReference>
<proteinExistence type="predicted"/>
<dbReference type="SUPFAM" id="SSF57302">
    <property type="entry name" value="Snake toxin-like"/>
    <property type="match status" value="1"/>
</dbReference>
<dbReference type="AlphaFoldDB" id="A0A2B4RV30"/>
<keyword evidence="1" id="KW-0732">Signal</keyword>
<gene>
    <name evidence="3" type="ORF">AWC38_SpisGene15344</name>
</gene>
<evidence type="ECO:0000313" key="4">
    <source>
        <dbReference type="Proteomes" id="UP000225706"/>
    </source>
</evidence>
<evidence type="ECO:0000313" key="3">
    <source>
        <dbReference type="EMBL" id="PFX20197.1"/>
    </source>
</evidence>
<dbReference type="SMART" id="SM00134">
    <property type="entry name" value="LU"/>
    <property type="match status" value="1"/>
</dbReference>
<keyword evidence="4" id="KW-1185">Reference proteome</keyword>